<sequence>MPLRPEDARFAIGLDLILTDADRSQIALILRADEQRYALLGEKMRWGERADQAFLRALREELGLTKILPSRVNGELNRKLQASGILCWQLAGLFGLLRPERDPRFLQAPLAERAQVLSLAYLVDCDLSRLQQVVKPGNSVLRLEIFSLTALPTLFLDHAELIRHILEAERRGELPLIR</sequence>
<dbReference type="SUPFAM" id="SSF55811">
    <property type="entry name" value="Nudix"/>
    <property type="match status" value="1"/>
</dbReference>
<dbReference type="Gene3D" id="3.90.79.10">
    <property type="entry name" value="Nucleoside Triphosphate Pyrophosphohydrolase"/>
    <property type="match status" value="1"/>
</dbReference>
<evidence type="ECO:0000313" key="2">
    <source>
        <dbReference type="Proteomes" id="UP000334820"/>
    </source>
</evidence>
<dbReference type="Proteomes" id="UP000334820">
    <property type="component" value="Unassembled WGS sequence"/>
</dbReference>
<evidence type="ECO:0008006" key="3">
    <source>
        <dbReference type="Google" id="ProtNLM"/>
    </source>
</evidence>
<organism evidence="1 2">
    <name type="scientific">Thermogemmatispora aurantia</name>
    <dbReference type="NCBI Taxonomy" id="2045279"/>
    <lineage>
        <taxon>Bacteria</taxon>
        <taxon>Bacillati</taxon>
        <taxon>Chloroflexota</taxon>
        <taxon>Ktedonobacteria</taxon>
        <taxon>Thermogemmatisporales</taxon>
        <taxon>Thermogemmatisporaceae</taxon>
        <taxon>Thermogemmatispora</taxon>
    </lineage>
</organism>
<reference evidence="1 2" key="1">
    <citation type="journal article" date="2019" name="Int. J. Syst. Evol. Microbiol.">
        <title>Thermogemmatispora aurantia sp. nov. and Thermogemmatispora argillosa sp. nov., within the class Ktedonobacteria, and emended description of the genus Thermogemmatispora.</title>
        <authorList>
            <person name="Zheng Y."/>
            <person name="Wang C.M."/>
            <person name="Sakai Y."/>
            <person name="Abe K."/>
            <person name="Yokota A."/>
            <person name="Yabe S."/>
        </authorList>
    </citation>
    <scope>NUCLEOTIDE SEQUENCE [LARGE SCALE GENOMIC DNA]</scope>
    <source>
        <strain evidence="1 2">A1-2</strain>
    </source>
</reference>
<dbReference type="EMBL" id="BKZV01000002">
    <property type="protein sequence ID" value="GER83159.1"/>
    <property type="molecule type" value="Genomic_DNA"/>
</dbReference>
<accession>A0A5J4K8V5</accession>
<comment type="caution">
    <text evidence="1">The sequence shown here is derived from an EMBL/GenBank/DDBJ whole genome shotgun (WGS) entry which is preliminary data.</text>
</comment>
<dbReference type="InterPro" id="IPR015797">
    <property type="entry name" value="NUDIX_hydrolase-like_dom_sf"/>
</dbReference>
<name>A0A5J4K8V5_9CHLR</name>
<evidence type="ECO:0000313" key="1">
    <source>
        <dbReference type="EMBL" id="GER83159.1"/>
    </source>
</evidence>
<protein>
    <recommendedName>
        <fullName evidence="3">Nudix hydrolase domain-containing protein</fullName>
    </recommendedName>
</protein>
<proteinExistence type="predicted"/>
<dbReference type="RefSeq" id="WP_151727964.1">
    <property type="nucleotide sequence ID" value="NZ_BKZV01000002.1"/>
</dbReference>
<keyword evidence="2" id="KW-1185">Reference proteome</keyword>
<dbReference type="AlphaFoldDB" id="A0A5J4K8V5"/>
<gene>
    <name evidence="1" type="ORF">KTAU_17960</name>
</gene>